<dbReference type="RefSeq" id="WP_169230902.1">
    <property type="nucleotide sequence ID" value="NZ_JABBGF010000001.1"/>
</dbReference>
<dbReference type="AlphaFoldDB" id="A0A7Y0A6G4"/>
<evidence type="ECO:0000313" key="2">
    <source>
        <dbReference type="Proteomes" id="UP000552615"/>
    </source>
</evidence>
<dbReference type="Proteomes" id="UP000552615">
    <property type="component" value="Unassembled WGS sequence"/>
</dbReference>
<accession>A0A7Y0A6G4</accession>
<reference evidence="1 2" key="1">
    <citation type="submission" date="2020-04" db="EMBL/GenBank/DDBJ databases">
        <title>Chryseobacterium sp. RJ-7-14 sp. nov., isolated from Jeju soil.</title>
        <authorList>
            <person name="Dahal R.H."/>
            <person name="Chaudhary D.K."/>
        </authorList>
    </citation>
    <scope>NUCLEOTIDE SEQUENCE [LARGE SCALE GENOMIC DNA]</scope>
    <source>
        <strain evidence="1 2">RJ-7-14</strain>
    </source>
</reference>
<organism evidence="1 2">
    <name type="scientific">Chryseobacterium cheonjiense</name>
    <dbReference type="NCBI Taxonomy" id="2728845"/>
    <lineage>
        <taxon>Bacteria</taxon>
        <taxon>Pseudomonadati</taxon>
        <taxon>Bacteroidota</taxon>
        <taxon>Flavobacteriia</taxon>
        <taxon>Flavobacteriales</taxon>
        <taxon>Weeksellaceae</taxon>
        <taxon>Chryseobacterium group</taxon>
        <taxon>Chryseobacterium</taxon>
    </lineage>
</organism>
<comment type="caution">
    <text evidence="1">The sequence shown here is derived from an EMBL/GenBank/DDBJ whole genome shotgun (WGS) entry which is preliminary data.</text>
</comment>
<gene>
    <name evidence="1" type="ORF">HHL20_09560</name>
</gene>
<name>A0A7Y0A6G4_9FLAO</name>
<dbReference type="EMBL" id="JABBGF010000001">
    <property type="protein sequence ID" value="NML57588.1"/>
    <property type="molecule type" value="Genomic_DNA"/>
</dbReference>
<proteinExistence type="predicted"/>
<evidence type="ECO:0000313" key="1">
    <source>
        <dbReference type="EMBL" id="NML57588.1"/>
    </source>
</evidence>
<protein>
    <submittedName>
        <fullName evidence="1">Uncharacterized protein</fullName>
    </submittedName>
</protein>
<sequence>MKKDSNHNMNYKLLETVADIAYYAGQKSYYSGNSRQDMMDFIWWAEEFEEFHENTDWDTIDYMLTIEEYTEKKLYLKLSEF</sequence>
<keyword evidence="2" id="KW-1185">Reference proteome</keyword>